<comment type="caution">
    <text evidence="1">The sequence shown here is derived from an EMBL/GenBank/DDBJ whole genome shotgun (WGS) entry which is preliminary data.</text>
</comment>
<sequence length="304" mass="34709">MSFKSSMPWAKYDGGLVDGSGIAIRKCSTGFLSALCSTYLGLTGERNLEVKDAEADILFEGVMKEFCRLAFYPSLFPSAETQERFWVLLLQANQQLAVTKQERNEGKKAELRRRANMIAREEDTELQNLNRPSYKPDLLPWEQFLLRDSPGSGMDLPSTTPNATMQLMPIGGVALHLRWMKDRYLTWKRCQKTDIPKRVKRGSQALRPTKASTLNTTPSFDCILKVLNHQCYPASSEKLPSRSGLDYEHTWKFASLPRNRHVVDRLENFNDVIEALEGVEPADFNINPMGTRAMYYHSRNYELS</sequence>
<dbReference type="OrthoDB" id="4219700at2759"/>
<proteinExistence type="predicted"/>
<dbReference type="AlphaFoldDB" id="A0A2B7WQ45"/>
<name>A0A2B7WQ45_9EURO</name>
<keyword evidence="2" id="KW-1185">Reference proteome</keyword>
<organism evidence="1 2">
    <name type="scientific">Helicocarpus griseus UAMH5409</name>
    <dbReference type="NCBI Taxonomy" id="1447875"/>
    <lineage>
        <taxon>Eukaryota</taxon>
        <taxon>Fungi</taxon>
        <taxon>Dikarya</taxon>
        <taxon>Ascomycota</taxon>
        <taxon>Pezizomycotina</taxon>
        <taxon>Eurotiomycetes</taxon>
        <taxon>Eurotiomycetidae</taxon>
        <taxon>Onygenales</taxon>
        <taxon>Ajellomycetaceae</taxon>
        <taxon>Helicocarpus</taxon>
    </lineage>
</organism>
<protein>
    <submittedName>
        <fullName evidence="1">Uncharacterized protein</fullName>
    </submittedName>
</protein>
<gene>
    <name evidence="1" type="ORF">AJ79_08761</name>
</gene>
<accession>A0A2B7WQ45</accession>
<evidence type="ECO:0000313" key="1">
    <source>
        <dbReference type="EMBL" id="PGG98885.1"/>
    </source>
</evidence>
<reference evidence="1 2" key="1">
    <citation type="submission" date="2017-10" db="EMBL/GenBank/DDBJ databases">
        <title>Comparative genomics in systemic dimorphic fungi from Ajellomycetaceae.</title>
        <authorList>
            <person name="Munoz J.F."/>
            <person name="Mcewen J.G."/>
            <person name="Clay O.K."/>
            <person name="Cuomo C.A."/>
        </authorList>
    </citation>
    <scope>NUCLEOTIDE SEQUENCE [LARGE SCALE GENOMIC DNA]</scope>
    <source>
        <strain evidence="1 2">UAMH5409</strain>
    </source>
</reference>
<dbReference type="Proteomes" id="UP000223968">
    <property type="component" value="Unassembled WGS sequence"/>
</dbReference>
<dbReference type="EMBL" id="PDNB01000217">
    <property type="protein sequence ID" value="PGG98885.1"/>
    <property type="molecule type" value="Genomic_DNA"/>
</dbReference>
<evidence type="ECO:0000313" key="2">
    <source>
        <dbReference type="Proteomes" id="UP000223968"/>
    </source>
</evidence>